<keyword evidence="16" id="KW-1185">Reference proteome</keyword>
<dbReference type="SUPFAM" id="SSF56176">
    <property type="entry name" value="FAD-binding/transporter-associated domain-like"/>
    <property type="match status" value="1"/>
</dbReference>
<dbReference type="GO" id="GO:0004854">
    <property type="term" value="F:xanthine dehydrogenase activity"/>
    <property type="evidence" value="ECO:0007669"/>
    <property type="project" value="UniProtKB-EC"/>
</dbReference>
<evidence type="ECO:0000256" key="2">
    <source>
        <dbReference type="ARBA" id="ARBA00001974"/>
    </source>
</evidence>
<dbReference type="PROSITE" id="PS00197">
    <property type="entry name" value="2FE2S_FER_1"/>
    <property type="match status" value="1"/>
</dbReference>
<evidence type="ECO:0000256" key="1">
    <source>
        <dbReference type="ARBA" id="ARBA00001924"/>
    </source>
</evidence>
<evidence type="ECO:0000259" key="14">
    <source>
        <dbReference type="PROSITE" id="PS51387"/>
    </source>
</evidence>
<evidence type="ECO:0000313" key="15">
    <source>
        <dbReference type="EMBL" id="KAK2961419.1"/>
    </source>
</evidence>
<evidence type="ECO:0000256" key="12">
    <source>
        <dbReference type="ARBA" id="ARBA00034078"/>
    </source>
</evidence>
<evidence type="ECO:0000256" key="9">
    <source>
        <dbReference type="ARBA" id="ARBA00023002"/>
    </source>
</evidence>
<dbReference type="InterPro" id="IPR012675">
    <property type="entry name" value="Beta-grasp_dom_sf"/>
</dbReference>
<dbReference type="SUPFAM" id="SSF47741">
    <property type="entry name" value="CO dehydrogenase ISP C-domain like"/>
    <property type="match status" value="1"/>
</dbReference>
<dbReference type="SUPFAM" id="SSF55447">
    <property type="entry name" value="CO dehydrogenase flavoprotein C-terminal domain-like"/>
    <property type="match status" value="1"/>
</dbReference>
<name>A0ABQ9YCG5_9EUKA</name>
<dbReference type="PIRSF" id="PIRSF000127">
    <property type="entry name" value="Xanthine_DH"/>
    <property type="match status" value="1"/>
</dbReference>
<dbReference type="Gene3D" id="3.30.43.10">
    <property type="entry name" value="Uridine Diphospho-n-acetylenolpyruvylglucosamine Reductase, domain 2"/>
    <property type="match status" value="1"/>
</dbReference>
<reference evidence="15 16" key="1">
    <citation type="journal article" date="2022" name="bioRxiv">
        <title>Genomics of Preaxostyla Flagellates Illuminates Evolutionary Transitions and the Path Towards Mitochondrial Loss.</title>
        <authorList>
            <person name="Novak L.V.F."/>
            <person name="Treitli S.C."/>
            <person name="Pyrih J."/>
            <person name="Halakuc P."/>
            <person name="Pipaliya S.V."/>
            <person name="Vacek V."/>
            <person name="Brzon O."/>
            <person name="Soukal P."/>
            <person name="Eme L."/>
            <person name="Dacks J.B."/>
            <person name="Karnkowska A."/>
            <person name="Elias M."/>
            <person name="Hampl V."/>
        </authorList>
    </citation>
    <scope>NUCLEOTIDE SEQUENCE [LARGE SCALE GENOMIC DNA]</scope>
    <source>
        <strain evidence="15">NAU3</strain>
        <tissue evidence="15">Gut</tissue>
    </source>
</reference>
<organism evidence="15 16">
    <name type="scientific">Blattamonas nauphoetae</name>
    <dbReference type="NCBI Taxonomy" id="2049346"/>
    <lineage>
        <taxon>Eukaryota</taxon>
        <taxon>Metamonada</taxon>
        <taxon>Preaxostyla</taxon>
        <taxon>Oxymonadida</taxon>
        <taxon>Blattamonas</taxon>
    </lineage>
</organism>
<comment type="cofactor">
    <cofactor evidence="2">
        <name>FAD</name>
        <dbReference type="ChEBI" id="CHEBI:57692"/>
    </cofactor>
</comment>
<keyword evidence="10" id="KW-0408">Iron</keyword>
<dbReference type="SMART" id="SM01092">
    <property type="entry name" value="CO_deh_flav_C"/>
    <property type="match status" value="1"/>
</dbReference>
<dbReference type="Pfam" id="PF01315">
    <property type="entry name" value="Ald_Xan_dh_C"/>
    <property type="match status" value="1"/>
</dbReference>
<dbReference type="PROSITE" id="PS51387">
    <property type="entry name" value="FAD_PCMH"/>
    <property type="match status" value="1"/>
</dbReference>
<dbReference type="SUPFAM" id="SSF56003">
    <property type="entry name" value="Molybdenum cofactor-binding domain"/>
    <property type="match status" value="1"/>
</dbReference>
<dbReference type="Gene3D" id="3.30.365.10">
    <property type="entry name" value="Aldehyde oxidase/xanthine dehydrogenase, molybdopterin binding domain"/>
    <property type="match status" value="4"/>
</dbReference>
<keyword evidence="5" id="KW-0285">Flavoprotein</keyword>
<accession>A0ABQ9YCG5</accession>
<evidence type="ECO:0000313" key="16">
    <source>
        <dbReference type="Proteomes" id="UP001281761"/>
    </source>
</evidence>
<dbReference type="InterPro" id="IPR016169">
    <property type="entry name" value="FAD-bd_PCMH_sub2"/>
</dbReference>
<dbReference type="InterPro" id="IPR006058">
    <property type="entry name" value="2Fe2S_fd_BS"/>
</dbReference>
<keyword evidence="4" id="KW-0500">Molybdenum</keyword>
<dbReference type="Pfam" id="PF02738">
    <property type="entry name" value="MoCoBD_1"/>
    <property type="match status" value="1"/>
</dbReference>
<evidence type="ECO:0000256" key="11">
    <source>
        <dbReference type="ARBA" id="ARBA00023014"/>
    </source>
</evidence>
<dbReference type="InterPro" id="IPR001041">
    <property type="entry name" value="2Fe-2S_ferredoxin-type"/>
</dbReference>
<dbReference type="InterPro" id="IPR016167">
    <property type="entry name" value="FAD-bd_PCMH_sub1"/>
</dbReference>
<evidence type="ECO:0000256" key="4">
    <source>
        <dbReference type="ARBA" id="ARBA00022505"/>
    </source>
</evidence>
<dbReference type="InterPro" id="IPR005107">
    <property type="entry name" value="CO_DH_flav_C"/>
</dbReference>
<dbReference type="PANTHER" id="PTHR45444">
    <property type="entry name" value="XANTHINE DEHYDROGENASE"/>
    <property type="match status" value="1"/>
</dbReference>
<dbReference type="EC" id="1.17.1.4" evidence="15"/>
<dbReference type="Pfam" id="PF00111">
    <property type="entry name" value="Fer2"/>
    <property type="match status" value="1"/>
</dbReference>
<sequence>MSTVNDVQFYINDTFFCLTEFRPEESLLDYIRSTGLKGVKGGCREGGCGACSVLATYYHPFYKKILSESIATCLIPLAKADGMVFTTSEGLGSVRGQLHPIQKALVENRGSQCGYCTPGFVVTLADYFDKPEHIKPENGEKHTDKDKKRILKDIEETLDGNLCRCTGYRGILNSAAVVIEHLDDPKVKEQLGESSPLHRARNHASELSHRASVSLTYLSPKNVSLSYGRTKPNPFSSQVWIRPVSLDELLKTRQEHPHADFASGCSEVGLQMVQHRQKKEQIDITHVPELHLLSLSERDVRGLDASSTDLQIPSLTSLADIPPTPLSSAQSFIMGSAATLAHTIDYADEIIKKNPFLPAARTFRGISSIAHVFSSYHIRKVATAVANISLSSPVSDMLPPLYALNTGVVCESSKTGRRVVPLPVFHVGNRRTDLHNDEVVTHLYIPITRPREYYRCYKQTRRQEDDISIANASFRFFLRPPTQEEKNTDSEDGSISFPRITEAMMAFGGMSWKVVSAPKTIAFLTNNGKGDRRFTRDVINEALTYLLEDLPLTPNAPGGQIRYRRTLCLSHLFKFFLETAQEIVHTHKNAPQDMEREWDDSVIAGVSTQFDDREATTSLYEHSPVTKGSEDYTVPKETKIVGQNVPHLQARVQTTGETLYAMDTEVNGKLYAAVVASTKGHAKIVSVDASEAVKVPGVVKYVSLSDVKGSNAIGPTIHDEECFAKEEVTCVGQVIGVIVAESDELAHVAATLVKVEYEDLPVINTIDDAIAADSYFTVPIEHTKGDLEKGFAESDRIFEGEIRMAGQIHVTLETQNTICIPGEDGSMEVIAATQNPSLTQRLVAKVIGTDHSNVHVIAKRIGGAFGGKESRSCYLSCAAAVAAQAVNRPVHIVLNRTEDMEQAGGRHPWLVRYKIGVKNDGKFVALDCNQYSNGGNTIDLSQGIMNRAVVHADNTYFFPHIRSYGRVCKTHRASNTAFRGFGAPQGCTIMELIVERVSREMNLDSIKLREMNFYKDDDRTHFGQEIMDCTIPKMWKNLLESSDYEKRRKEADEFNAKHKYIKRGLGVSTLKFGVSFESRFLNQANALVHLHQDGSVRLCHGGLEMGQGIHTKMAQIAAEVLGCDISQVHVADTSTDTCCNTSPTAASSGSDLNGMAVSVACHNLLDQLKPTMDANPGKTLAEIARIAYLNRVPLSARGHYATPTLAEGHPFAYFVFGGSVGEVEINTLNGNTKVIRVDAVYDCGKSLNPHLDIGQIEGAIVMGIGYYLLEEPFVGPDGKLINSNIGFYKIPGISNIPLELNVTLLRDSSNKFNSIFSSKAVGEPPLILSGSAYLAALDAIDAAKREHSKDSGPLLDRSVMHIPATNERVRMLIEDPMAKMTEQASVPLTTIPT</sequence>
<dbReference type="Pfam" id="PF01799">
    <property type="entry name" value="Fer2_2"/>
    <property type="match status" value="1"/>
</dbReference>
<dbReference type="EMBL" id="JARBJD010000016">
    <property type="protein sequence ID" value="KAK2961419.1"/>
    <property type="molecule type" value="Genomic_DNA"/>
</dbReference>
<keyword evidence="7" id="KW-0479">Metal-binding</keyword>
<dbReference type="InterPro" id="IPR008274">
    <property type="entry name" value="AldOxase/xan_DH_MoCoBD1"/>
</dbReference>
<dbReference type="Pfam" id="PF00941">
    <property type="entry name" value="FAD_binding_5"/>
    <property type="match status" value="1"/>
</dbReference>
<dbReference type="InterPro" id="IPR016208">
    <property type="entry name" value="Ald_Oxase/xanthine_DH-like"/>
</dbReference>
<dbReference type="InterPro" id="IPR046867">
    <property type="entry name" value="AldOxase/xan_DH_MoCoBD2"/>
</dbReference>
<dbReference type="SUPFAM" id="SSF54665">
    <property type="entry name" value="CO dehydrogenase molybdoprotein N-domain-like"/>
    <property type="match status" value="1"/>
</dbReference>
<dbReference type="InterPro" id="IPR036683">
    <property type="entry name" value="CO_DH_flav_C_dom_sf"/>
</dbReference>
<keyword evidence="9 15" id="KW-0560">Oxidoreductase</keyword>
<evidence type="ECO:0000256" key="3">
    <source>
        <dbReference type="ARBA" id="ARBA00006849"/>
    </source>
</evidence>
<dbReference type="Gene3D" id="3.10.20.30">
    <property type="match status" value="1"/>
</dbReference>
<dbReference type="InterPro" id="IPR036856">
    <property type="entry name" value="Ald_Oxase/Xan_DH_a/b_sf"/>
</dbReference>
<feature type="domain" description="2Fe-2S ferredoxin-type" evidence="13">
    <location>
        <begin position="5"/>
        <end position="91"/>
    </location>
</feature>
<dbReference type="InterPro" id="IPR016166">
    <property type="entry name" value="FAD-bd_PCMH"/>
</dbReference>
<dbReference type="Pfam" id="PF03450">
    <property type="entry name" value="CO_deh_flav_C"/>
    <property type="match status" value="1"/>
</dbReference>
<evidence type="ECO:0000256" key="10">
    <source>
        <dbReference type="ARBA" id="ARBA00023004"/>
    </source>
</evidence>
<keyword evidence="11" id="KW-0411">Iron-sulfur</keyword>
<dbReference type="Gene3D" id="3.90.1170.50">
    <property type="entry name" value="Aldehyde oxidase/xanthine dehydrogenase, a/b hammerhead"/>
    <property type="match status" value="1"/>
</dbReference>
<dbReference type="InterPro" id="IPR036318">
    <property type="entry name" value="FAD-bd_PCMH-like_sf"/>
</dbReference>
<dbReference type="InterPro" id="IPR002346">
    <property type="entry name" value="Mopterin_DH_FAD-bd"/>
</dbReference>
<comment type="cofactor">
    <cofactor evidence="1">
        <name>Mo-molybdopterin</name>
        <dbReference type="ChEBI" id="CHEBI:71302"/>
    </cofactor>
</comment>
<dbReference type="Gene3D" id="3.30.465.10">
    <property type="match status" value="1"/>
</dbReference>
<dbReference type="PROSITE" id="PS51085">
    <property type="entry name" value="2FE2S_FER_2"/>
    <property type="match status" value="1"/>
</dbReference>
<dbReference type="Gene3D" id="3.30.390.50">
    <property type="entry name" value="CO dehydrogenase flavoprotein, C-terminal domain"/>
    <property type="match status" value="1"/>
</dbReference>
<keyword evidence="8" id="KW-0274">FAD</keyword>
<dbReference type="Gene3D" id="1.10.150.120">
    <property type="entry name" value="[2Fe-2S]-binding domain"/>
    <property type="match status" value="1"/>
</dbReference>
<dbReference type="InterPro" id="IPR036884">
    <property type="entry name" value="2Fe-2S-bd_dom_sf"/>
</dbReference>
<evidence type="ECO:0000259" key="13">
    <source>
        <dbReference type="PROSITE" id="PS51085"/>
    </source>
</evidence>
<evidence type="ECO:0000256" key="8">
    <source>
        <dbReference type="ARBA" id="ARBA00022827"/>
    </source>
</evidence>
<dbReference type="SUPFAM" id="SSF54292">
    <property type="entry name" value="2Fe-2S ferredoxin-like"/>
    <property type="match status" value="1"/>
</dbReference>
<dbReference type="InterPro" id="IPR037165">
    <property type="entry name" value="AldOxase/xan_DH_Mopterin-bd_sf"/>
</dbReference>
<keyword evidence="6" id="KW-0001">2Fe-2S</keyword>
<dbReference type="SMART" id="SM01008">
    <property type="entry name" value="Ald_Xan_dh_C"/>
    <property type="match status" value="1"/>
</dbReference>
<dbReference type="CDD" id="cd00207">
    <property type="entry name" value="fer2"/>
    <property type="match status" value="1"/>
</dbReference>
<dbReference type="InterPro" id="IPR000674">
    <property type="entry name" value="Ald_Oxase/Xan_DH_a/b"/>
</dbReference>
<evidence type="ECO:0000256" key="5">
    <source>
        <dbReference type="ARBA" id="ARBA00022630"/>
    </source>
</evidence>
<evidence type="ECO:0000256" key="7">
    <source>
        <dbReference type="ARBA" id="ARBA00022723"/>
    </source>
</evidence>
<evidence type="ECO:0000256" key="6">
    <source>
        <dbReference type="ARBA" id="ARBA00022714"/>
    </source>
</evidence>
<protein>
    <submittedName>
        <fullName evidence="15">Xanthine dehydrogenase</fullName>
        <ecNumber evidence="15">1.17.1.4</ecNumber>
    </submittedName>
</protein>
<dbReference type="Pfam" id="PF20256">
    <property type="entry name" value="MoCoBD_2"/>
    <property type="match status" value="1"/>
</dbReference>
<dbReference type="InterPro" id="IPR002888">
    <property type="entry name" value="2Fe-2S-bd"/>
</dbReference>
<dbReference type="PANTHER" id="PTHR45444:SF3">
    <property type="entry name" value="XANTHINE DEHYDROGENASE"/>
    <property type="match status" value="1"/>
</dbReference>
<proteinExistence type="inferred from homology"/>
<gene>
    <name evidence="15" type="ORF">BLNAU_3540</name>
</gene>
<feature type="domain" description="FAD-binding PCMH-type" evidence="14">
    <location>
        <begin position="233"/>
        <end position="450"/>
    </location>
</feature>
<comment type="similarity">
    <text evidence="3">Belongs to the xanthine dehydrogenase family.</text>
</comment>
<dbReference type="Proteomes" id="UP001281761">
    <property type="component" value="Unassembled WGS sequence"/>
</dbReference>
<comment type="caution">
    <text evidence="15">The sequence shown here is derived from an EMBL/GenBank/DDBJ whole genome shotgun (WGS) entry which is preliminary data.</text>
</comment>
<comment type="cofactor">
    <cofactor evidence="12">
        <name>[2Fe-2S] cluster</name>
        <dbReference type="ChEBI" id="CHEBI:190135"/>
    </cofactor>
</comment>
<dbReference type="InterPro" id="IPR036010">
    <property type="entry name" value="2Fe-2S_ferredoxin-like_sf"/>
</dbReference>